<comment type="caution">
    <text evidence="14">The sequence shown here is derived from an EMBL/GenBank/DDBJ whole genome shotgun (WGS) entry which is preliminary data.</text>
</comment>
<keyword evidence="3 11" id="KW-0723">Serine/threonine-protein kinase</keyword>
<name>A0A9P8PY36_WICPI</name>
<dbReference type="SUPFAM" id="SSF56112">
    <property type="entry name" value="Protein kinase-like (PK-like)"/>
    <property type="match status" value="1"/>
</dbReference>
<feature type="non-terminal residue" evidence="14">
    <location>
        <position position="438"/>
    </location>
</feature>
<reference evidence="14" key="1">
    <citation type="journal article" date="2021" name="Open Biol.">
        <title>Shared evolutionary footprints suggest mitochondrial oxidative damage underlies multiple complex I losses in fungi.</title>
        <authorList>
            <person name="Schikora-Tamarit M.A."/>
            <person name="Marcet-Houben M."/>
            <person name="Nosek J."/>
            <person name="Gabaldon T."/>
        </authorList>
    </citation>
    <scope>NUCLEOTIDE SEQUENCE</scope>
    <source>
        <strain evidence="14">CBS2887</strain>
    </source>
</reference>
<dbReference type="SMART" id="SM00220">
    <property type="entry name" value="S_TKc"/>
    <property type="match status" value="1"/>
</dbReference>
<evidence type="ECO:0000256" key="12">
    <source>
        <dbReference type="SAM" id="MobiDB-lite"/>
    </source>
</evidence>
<dbReference type="InterPro" id="IPR039046">
    <property type="entry name" value="PDPK1"/>
</dbReference>
<dbReference type="GO" id="GO:0005524">
    <property type="term" value="F:ATP binding"/>
    <property type="evidence" value="ECO:0007669"/>
    <property type="project" value="UniProtKB-UniRule"/>
</dbReference>
<evidence type="ECO:0000256" key="4">
    <source>
        <dbReference type="ARBA" id="ARBA00022679"/>
    </source>
</evidence>
<feature type="compositionally biased region" description="Polar residues" evidence="12">
    <location>
        <begin position="186"/>
        <end position="198"/>
    </location>
</feature>
<evidence type="ECO:0000256" key="6">
    <source>
        <dbReference type="ARBA" id="ARBA00022777"/>
    </source>
</evidence>
<reference evidence="14" key="2">
    <citation type="submission" date="2021-01" db="EMBL/GenBank/DDBJ databases">
        <authorList>
            <person name="Schikora-Tamarit M.A."/>
        </authorList>
    </citation>
    <scope>NUCLEOTIDE SEQUENCE</scope>
    <source>
        <strain evidence="14">CBS2887</strain>
    </source>
</reference>
<dbReference type="EMBL" id="JAEUBG010004734">
    <property type="protein sequence ID" value="KAH3680456.1"/>
    <property type="molecule type" value="Genomic_DNA"/>
</dbReference>
<keyword evidence="15" id="KW-1185">Reference proteome</keyword>
<dbReference type="AlphaFoldDB" id="A0A9P8PY36"/>
<dbReference type="PANTHER" id="PTHR24356">
    <property type="entry name" value="SERINE/THREONINE-PROTEIN KINASE"/>
    <property type="match status" value="1"/>
</dbReference>
<dbReference type="PANTHER" id="PTHR24356:SF163">
    <property type="entry name" value="3-PHOSPHOINOSITIDE-DEPENDENT PROTEIN KINASE 1-RELATED"/>
    <property type="match status" value="1"/>
</dbReference>
<feature type="binding site" evidence="10">
    <location>
        <position position="38"/>
    </location>
    <ligand>
        <name>ATP</name>
        <dbReference type="ChEBI" id="CHEBI:30616"/>
    </ligand>
</feature>
<evidence type="ECO:0000256" key="3">
    <source>
        <dbReference type="ARBA" id="ARBA00022527"/>
    </source>
</evidence>
<evidence type="ECO:0000256" key="8">
    <source>
        <dbReference type="ARBA" id="ARBA00047899"/>
    </source>
</evidence>
<dbReference type="GO" id="GO:0004674">
    <property type="term" value="F:protein serine/threonine kinase activity"/>
    <property type="evidence" value="ECO:0007669"/>
    <property type="project" value="UniProtKB-KW"/>
</dbReference>
<evidence type="ECO:0000256" key="11">
    <source>
        <dbReference type="RuleBase" id="RU000304"/>
    </source>
</evidence>
<dbReference type="PROSITE" id="PS00108">
    <property type="entry name" value="PROTEIN_KINASE_ST"/>
    <property type="match status" value="1"/>
</dbReference>
<evidence type="ECO:0000256" key="5">
    <source>
        <dbReference type="ARBA" id="ARBA00022741"/>
    </source>
</evidence>
<dbReference type="EC" id="2.7.11.1" evidence="2"/>
<dbReference type="FunFam" id="3.30.200.20:FF:000128">
    <property type="entry name" value="Serine/threonine-protein kinase ksg1"/>
    <property type="match status" value="1"/>
</dbReference>
<keyword evidence="7 10" id="KW-0067">ATP-binding</keyword>
<dbReference type="PROSITE" id="PS00107">
    <property type="entry name" value="PROTEIN_KINASE_ATP"/>
    <property type="match status" value="1"/>
</dbReference>
<dbReference type="Proteomes" id="UP000774326">
    <property type="component" value="Unassembled WGS sequence"/>
</dbReference>
<accession>A0A9P8PY36</accession>
<keyword evidence="4" id="KW-0808">Transferase</keyword>
<keyword evidence="5 10" id="KW-0547">Nucleotide-binding</keyword>
<dbReference type="PROSITE" id="PS50011">
    <property type="entry name" value="PROTEIN_KINASE_DOM"/>
    <property type="match status" value="1"/>
</dbReference>
<organism evidence="14 15">
    <name type="scientific">Wickerhamomyces pijperi</name>
    <name type="common">Yeast</name>
    <name type="synonym">Pichia pijperi</name>
    <dbReference type="NCBI Taxonomy" id="599730"/>
    <lineage>
        <taxon>Eukaryota</taxon>
        <taxon>Fungi</taxon>
        <taxon>Dikarya</taxon>
        <taxon>Ascomycota</taxon>
        <taxon>Saccharomycotina</taxon>
        <taxon>Saccharomycetes</taxon>
        <taxon>Phaffomycetales</taxon>
        <taxon>Wickerhamomycetaceae</taxon>
        <taxon>Wickerhamomyces</taxon>
    </lineage>
</organism>
<comment type="similarity">
    <text evidence="1">Belongs to the protein kinase superfamily. AGC Ser/Thr protein kinase family. PDPK1 subfamily.</text>
</comment>
<dbReference type="InterPro" id="IPR008271">
    <property type="entry name" value="Ser/Thr_kinase_AS"/>
</dbReference>
<dbReference type="GO" id="GO:0000196">
    <property type="term" value="P:cell integrity MAPK cascade"/>
    <property type="evidence" value="ECO:0007669"/>
    <property type="project" value="UniProtKB-ARBA"/>
</dbReference>
<feature type="domain" description="Protein kinase" evidence="13">
    <location>
        <begin position="9"/>
        <end position="293"/>
    </location>
</feature>
<feature type="compositionally biased region" description="Low complexity" evidence="12">
    <location>
        <begin position="395"/>
        <end position="409"/>
    </location>
</feature>
<feature type="region of interest" description="Disordered" evidence="12">
    <location>
        <begin position="363"/>
        <end position="438"/>
    </location>
</feature>
<dbReference type="Gene3D" id="3.30.200.20">
    <property type="entry name" value="Phosphorylase Kinase, domain 1"/>
    <property type="match status" value="1"/>
</dbReference>
<comment type="catalytic activity">
    <reaction evidence="8">
        <text>L-threonyl-[protein] + ATP = O-phospho-L-threonyl-[protein] + ADP + H(+)</text>
        <dbReference type="Rhea" id="RHEA:46608"/>
        <dbReference type="Rhea" id="RHEA-COMP:11060"/>
        <dbReference type="Rhea" id="RHEA-COMP:11605"/>
        <dbReference type="ChEBI" id="CHEBI:15378"/>
        <dbReference type="ChEBI" id="CHEBI:30013"/>
        <dbReference type="ChEBI" id="CHEBI:30616"/>
        <dbReference type="ChEBI" id="CHEBI:61977"/>
        <dbReference type="ChEBI" id="CHEBI:456216"/>
        <dbReference type="EC" id="2.7.11.1"/>
    </reaction>
</comment>
<feature type="region of interest" description="Disordered" evidence="12">
    <location>
        <begin position="166"/>
        <end position="198"/>
    </location>
</feature>
<dbReference type="InterPro" id="IPR050236">
    <property type="entry name" value="Ser_Thr_kinase_AGC"/>
</dbReference>
<evidence type="ECO:0000259" key="13">
    <source>
        <dbReference type="PROSITE" id="PS50011"/>
    </source>
</evidence>
<proteinExistence type="inferred from homology"/>
<feature type="compositionally biased region" description="Polar residues" evidence="12">
    <location>
        <begin position="415"/>
        <end position="427"/>
    </location>
</feature>
<gene>
    <name evidence="14" type="ORF">WICPIJ_008285</name>
</gene>
<dbReference type="CDD" id="cd05581">
    <property type="entry name" value="STKc_PDK1"/>
    <property type="match status" value="1"/>
</dbReference>
<evidence type="ECO:0000256" key="7">
    <source>
        <dbReference type="ARBA" id="ARBA00022840"/>
    </source>
</evidence>
<dbReference type="FunFam" id="1.10.510.10:FF:000534">
    <property type="entry name" value="Serine/threonine-protein kinase PKH2"/>
    <property type="match status" value="1"/>
</dbReference>
<dbReference type="Pfam" id="PF00069">
    <property type="entry name" value="Pkinase"/>
    <property type="match status" value="1"/>
</dbReference>
<dbReference type="InterPro" id="IPR000719">
    <property type="entry name" value="Prot_kinase_dom"/>
</dbReference>
<sequence length="438" mass="49100">MSKKTVSDFQFGSRIGEGSYSTVFKAVDVQNKKLFAIKVLSKKHIVKEKKIKYVNIEKTTLNRLGRHPGIVTLYYTFQDENSLYFVIDLAEYGELLTIIRKLGSLSEICSRFYMIQLIDAVEFMHRKGVIHRDLKPENILVNGDMRLMITDFGAAKIIDESGIGAKDSECPNSTQQEANGAATDGNIPSPSNESKSSFVGTAEYVSPELLKYNRSGKESDIWAMGCILYQFITGYPPFKGTTEYLTFEKIVGLQYQWPAYYVPEAIKDLVGRILVLDPAERPTIEQIKQHKWFHGFNFADKSKIWNSTPPKFNAYNPMLEQQINNQQNKVLVKKQPIVSVKKQNLNNTIREIRSGNESALLYGPSKIPNTAKSAPPVPVNQAQYKKNPPAPLRISSNVPSPSASANHHAPPAKRTPSNPTSPVTLTKPNAFPYANQPQ</sequence>
<evidence type="ECO:0000256" key="10">
    <source>
        <dbReference type="PROSITE-ProRule" id="PRU10141"/>
    </source>
</evidence>
<protein>
    <recommendedName>
        <fullName evidence="2">non-specific serine/threonine protein kinase</fullName>
        <ecNumber evidence="2">2.7.11.1</ecNumber>
    </recommendedName>
</protein>
<dbReference type="Gene3D" id="1.10.510.10">
    <property type="entry name" value="Transferase(Phosphotransferase) domain 1"/>
    <property type="match status" value="1"/>
</dbReference>
<evidence type="ECO:0000256" key="1">
    <source>
        <dbReference type="ARBA" id="ARBA00010006"/>
    </source>
</evidence>
<comment type="catalytic activity">
    <reaction evidence="9">
        <text>L-seryl-[protein] + ATP = O-phospho-L-seryl-[protein] + ADP + H(+)</text>
        <dbReference type="Rhea" id="RHEA:17989"/>
        <dbReference type="Rhea" id="RHEA-COMP:9863"/>
        <dbReference type="Rhea" id="RHEA-COMP:11604"/>
        <dbReference type="ChEBI" id="CHEBI:15378"/>
        <dbReference type="ChEBI" id="CHEBI:29999"/>
        <dbReference type="ChEBI" id="CHEBI:30616"/>
        <dbReference type="ChEBI" id="CHEBI:83421"/>
        <dbReference type="ChEBI" id="CHEBI:456216"/>
        <dbReference type="EC" id="2.7.11.1"/>
    </reaction>
</comment>
<evidence type="ECO:0000256" key="2">
    <source>
        <dbReference type="ARBA" id="ARBA00012513"/>
    </source>
</evidence>
<dbReference type="InterPro" id="IPR017441">
    <property type="entry name" value="Protein_kinase_ATP_BS"/>
</dbReference>
<keyword evidence="6" id="KW-0418">Kinase</keyword>
<evidence type="ECO:0000313" key="14">
    <source>
        <dbReference type="EMBL" id="KAH3680456.1"/>
    </source>
</evidence>
<dbReference type="OrthoDB" id="347657at2759"/>
<dbReference type="InterPro" id="IPR011009">
    <property type="entry name" value="Kinase-like_dom_sf"/>
</dbReference>
<evidence type="ECO:0000313" key="15">
    <source>
        <dbReference type="Proteomes" id="UP000774326"/>
    </source>
</evidence>
<evidence type="ECO:0000256" key="9">
    <source>
        <dbReference type="ARBA" id="ARBA00048679"/>
    </source>
</evidence>